<evidence type="ECO:0000259" key="2">
    <source>
        <dbReference type="Pfam" id="PF03168"/>
    </source>
</evidence>
<dbReference type="Gene3D" id="2.60.40.1820">
    <property type="match status" value="1"/>
</dbReference>
<comment type="caution">
    <text evidence="3">The sequence shown here is derived from an EMBL/GenBank/DDBJ whole genome shotgun (WGS) entry which is preliminary data.</text>
</comment>
<dbReference type="SUPFAM" id="SSF117070">
    <property type="entry name" value="LEA14-like"/>
    <property type="match status" value="1"/>
</dbReference>
<gene>
    <name evidence="3" type="ORF">BVC80_8935g17</name>
</gene>
<dbReference type="Pfam" id="PF03168">
    <property type="entry name" value="LEA_2"/>
    <property type="match status" value="1"/>
</dbReference>
<keyword evidence="1" id="KW-0812">Transmembrane</keyword>
<dbReference type="OMA" id="IITMNGV"/>
<proteinExistence type="predicted"/>
<dbReference type="STRING" id="56857.A0A200R884"/>
<dbReference type="InterPro" id="IPR004864">
    <property type="entry name" value="LEA_2"/>
</dbReference>
<protein>
    <submittedName>
        <fullName evidence="3">Late embryogenesis abundant protein</fullName>
    </submittedName>
</protein>
<dbReference type="OrthoDB" id="764273at2759"/>
<evidence type="ECO:0000313" key="3">
    <source>
        <dbReference type="EMBL" id="OVA18918.1"/>
    </source>
</evidence>
<reference evidence="3 4" key="1">
    <citation type="journal article" date="2017" name="Mol. Plant">
        <title>The Genome of Medicinal Plant Macleaya cordata Provides New Insights into Benzylisoquinoline Alkaloids Metabolism.</title>
        <authorList>
            <person name="Liu X."/>
            <person name="Liu Y."/>
            <person name="Huang P."/>
            <person name="Ma Y."/>
            <person name="Qing Z."/>
            <person name="Tang Q."/>
            <person name="Cao H."/>
            <person name="Cheng P."/>
            <person name="Zheng Y."/>
            <person name="Yuan Z."/>
            <person name="Zhou Y."/>
            <person name="Liu J."/>
            <person name="Tang Z."/>
            <person name="Zhuo Y."/>
            <person name="Zhang Y."/>
            <person name="Yu L."/>
            <person name="Huang J."/>
            <person name="Yang P."/>
            <person name="Peng Q."/>
            <person name="Zhang J."/>
            <person name="Jiang W."/>
            <person name="Zhang Z."/>
            <person name="Lin K."/>
            <person name="Ro D.K."/>
            <person name="Chen X."/>
            <person name="Xiong X."/>
            <person name="Shang Y."/>
            <person name="Huang S."/>
            <person name="Zeng J."/>
        </authorList>
    </citation>
    <scope>NUCLEOTIDE SEQUENCE [LARGE SCALE GENOMIC DNA]</scope>
    <source>
        <strain evidence="4">cv. BLH2017</strain>
        <tissue evidence="3">Root</tissue>
    </source>
</reference>
<dbReference type="Proteomes" id="UP000195402">
    <property type="component" value="Unassembled WGS sequence"/>
</dbReference>
<dbReference type="InParanoid" id="A0A200R884"/>
<dbReference type="InterPro" id="IPR055301">
    <property type="entry name" value="Lea14-like_2"/>
</dbReference>
<accession>A0A200R884</accession>
<organism evidence="3 4">
    <name type="scientific">Macleaya cordata</name>
    <name type="common">Five-seeded plume-poppy</name>
    <name type="synonym">Bocconia cordata</name>
    <dbReference type="NCBI Taxonomy" id="56857"/>
    <lineage>
        <taxon>Eukaryota</taxon>
        <taxon>Viridiplantae</taxon>
        <taxon>Streptophyta</taxon>
        <taxon>Embryophyta</taxon>
        <taxon>Tracheophyta</taxon>
        <taxon>Spermatophyta</taxon>
        <taxon>Magnoliopsida</taxon>
        <taxon>Ranunculales</taxon>
        <taxon>Papaveraceae</taxon>
        <taxon>Papaveroideae</taxon>
        <taxon>Macleaya</taxon>
    </lineage>
</organism>
<dbReference type="FunCoup" id="A0A200R884">
    <property type="interactions" value="325"/>
</dbReference>
<dbReference type="EMBL" id="MVGT01000349">
    <property type="protein sequence ID" value="OVA18918.1"/>
    <property type="molecule type" value="Genomic_DNA"/>
</dbReference>
<dbReference type="PANTHER" id="PTHR31852">
    <property type="entry name" value="LATE EMBRYOGENESIS ABUNDANT (LEA) HYDROXYPROLINE-RICH GLYCOPROTEIN FAMILY"/>
    <property type="match status" value="1"/>
</dbReference>
<evidence type="ECO:0000313" key="4">
    <source>
        <dbReference type="Proteomes" id="UP000195402"/>
    </source>
</evidence>
<keyword evidence="1" id="KW-1133">Transmembrane helix</keyword>
<feature type="domain" description="Late embryogenesis abundant protein LEA-2 subgroup" evidence="2">
    <location>
        <begin position="100"/>
        <end position="199"/>
    </location>
</feature>
<evidence type="ECO:0000256" key="1">
    <source>
        <dbReference type="SAM" id="Phobius"/>
    </source>
</evidence>
<name>A0A200R884_MACCD</name>
<keyword evidence="1" id="KW-0472">Membrane</keyword>
<keyword evidence="4" id="KW-1185">Reference proteome</keyword>
<dbReference type="AlphaFoldDB" id="A0A200R884"/>
<sequence>MVEGDQVRPLAPATDRISSDEDEIALRTKKNLKRGRCLKCCGCCIALIIILAIVIVVLAFTVFRPKDPKIRMNGVQILQIKLINGTIPDPTVNIKIAADLSVKNENFASFRYENSTTGIYYHGKLVGEALTPAGHAKARRTERMNVTVEIITQRLLAEPNLRADAASGVVTMNSYTKLGGRVKILKIIKKHMTVRMNCTMTVNLTSLTLQEQKCKRKVKF</sequence>
<feature type="transmembrane region" description="Helical" evidence="1">
    <location>
        <begin position="37"/>
        <end position="63"/>
    </location>
</feature>